<reference evidence="3" key="2">
    <citation type="submission" date="2015-01" db="EMBL/GenBank/DDBJ databases">
        <title>Evolutionary Origins and Diversification of the Mycorrhizal Mutualists.</title>
        <authorList>
            <consortium name="DOE Joint Genome Institute"/>
            <consortium name="Mycorrhizal Genomics Consortium"/>
            <person name="Kohler A."/>
            <person name="Kuo A."/>
            <person name="Nagy L.G."/>
            <person name="Floudas D."/>
            <person name="Copeland A."/>
            <person name="Barry K.W."/>
            <person name="Cichocki N."/>
            <person name="Veneault-Fourrey C."/>
            <person name="LaButti K."/>
            <person name="Lindquist E.A."/>
            <person name="Lipzen A."/>
            <person name="Lundell T."/>
            <person name="Morin E."/>
            <person name="Murat C."/>
            <person name="Riley R."/>
            <person name="Ohm R."/>
            <person name="Sun H."/>
            <person name="Tunlid A."/>
            <person name="Henrissat B."/>
            <person name="Grigoriev I.V."/>
            <person name="Hibbett D.S."/>
            <person name="Martin F."/>
        </authorList>
    </citation>
    <scope>NUCLEOTIDE SEQUENCE [LARGE SCALE GENOMIC DNA]</scope>
    <source>
        <strain evidence="3">MUT 4182</strain>
    </source>
</reference>
<protein>
    <recommendedName>
        <fullName evidence="4">Tetraspanin</fullName>
    </recommendedName>
</protein>
<feature type="transmembrane region" description="Helical" evidence="1">
    <location>
        <begin position="51"/>
        <end position="69"/>
    </location>
</feature>
<reference evidence="2 3" key="1">
    <citation type="submission" date="2014-04" db="EMBL/GenBank/DDBJ databases">
        <authorList>
            <consortium name="DOE Joint Genome Institute"/>
            <person name="Kuo A."/>
            <person name="Girlanda M."/>
            <person name="Perotto S."/>
            <person name="Kohler A."/>
            <person name="Nagy L.G."/>
            <person name="Floudas D."/>
            <person name="Copeland A."/>
            <person name="Barry K.W."/>
            <person name="Cichocki N."/>
            <person name="Veneault-Fourrey C."/>
            <person name="LaButti K."/>
            <person name="Lindquist E.A."/>
            <person name="Lipzen A."/>
            <person name="Lundell T."/>
            <person name="Morin E."/>
            <person name="Murat C."/>
            <person name="Sun H."/>
            <person name="Tunlid A."/>
            <person name="Henrissat B."/>
            <person name="Grigoriev I.V."/>
            <person name="Hibbett D.S."/>
            <person name="Martin F."/>
            <person name="Nordberg H.P."/>
            <person name="Cantor M.N."/>
            <person name="Hua S.X."/>
        </authorList>
    </citation>
    <scope>NUCLEOTIDE SEQUENCE [LARGE SCALE GENOMIC DNA]</scope>
    <source>
        <strain evidence="2 3">MUT 4182</strain>
    </source>
</reference>
<proteinExistence type="predicted"/>
<accession>A0A0C3QJ44</accession>
<feature type="transmembrane region" description="Helical" evidence="1">
    <location>
        <begin position="12"/>
        <end position="31"/>
    </location>
</feature>
<name>A0A0C3QJ44_9AGAM</name>
<dbReference type="Proteomes" id="UP000054248">
    <property type="component" value="Unassembled WGS sequence"/>
</dbReference>
<dbReference type="OrthoDB" id="2279611at2759"/>
<keyword evidence="1" id="KW-1133">Transmembrane helix</keyword>
<dbReference type="EMBL" id="KN823029">
    <property type="protein sequence ID" value="KIO26114.1"/>
    <property type="molecule type" value="Genomic_DNA"/>
</dbReference>
<dbReference type="AlphaFoldDB" id="A0A0C3QJ44"/>
<evidence type="ECO:0008006" key="4">
    <source>
        <dbReference type="Google" id="ProtNLM"/>
    </source>
</evidence>
<gene>
    <name evidence="2" type="ORF">M407DRAFT_74900</name>
</gene>
<feature type="transmembrane region" description="Helical" evidence="1">
    <location>
        <begin position="81"/>
        <end position="102"/>
    </location>
</feature>
<evidence type="ECO:0000313" key="2">
    <source>
        <dbReference type="EMBL" id="KIO26114.1"/>
    </source>
</evidence>
<feature type="transmembrane region" description="Helical" evidence="1">
    <location>
        <begin position="174"/>
        <end position="197"/>
    </location>
</feature>
<keyword evidence="1" id="KW-0472">Membrane</keyword>
<sequence>MPSKSLKSVWAFLNVALLASGAILIAFSVVWRAPDVVRNFLISNLDLTAGLVLGIMFLVTWLISIAGILQQNHVTMGLVFTNWALIMDAIGVLIIGTMVWVYTLTPTKNFLQEWEAASPVTRQALQDALKCCGYRNSTEFGITGGFCSDDVFAASQVGCSTIILPKADYTLNNVFSVIYGFMAVIVGFFLATVSLVYQRKEEERFRKIDEKRGGRGFV</sequence>
<evidence type="ECO:0000256" key="1">
    <source>
        <dbReference type="SAM" id="Phobius"/>
    </source>
</evidence>
<organism evidence="2 3">
    <name type="scientific">Tulasnella calospora MUT 4182</name>
    <dbReference type="NCBI Taxonomy" id="1051891"/>
    <lineage>
        <taxon>Eukaryota</taxon>
        <taxon>Fungi</taxon>
        <taxon>Dikarya</taxon>
        <taxon>Basidiomycota</taxon>
        <taxon>Agaricomycotina</taxon>
        <taxon>Agaricomycetes</taxon>
        <taxon>Cantharellales</taxon>
        <taxon>Tulasnellaceae</taxon>
        <taxon>Tulasnella</taxon>
    </lineage>
</organism>
<evidence type="ECO:0000313" key="3">
    <source>
        <dbReference type="Proteomes" id="UP000054248"/>
    </source>
</evidence>
<keyword evidence="1" id="KW-0812">Transmembrane</keyword>
<dbReference type="STRING" id="1051891.A0A0C3QJ44"/>
<dbReference type="HOGENOM" id="CLU_066479_1_0_1"/>
<keyword evidence="3" id="KW-1185">Reference proteome</keyword>